<feature type="region of interest" description="Disordered" evidence="1">
    <location>
        <begin position="176"/>
        <end position="334"/>
    </location>
</feature>
<feature type="compositionally biased region" description="Pro residues" evidence="1">
    <location>
        <begin position="203"/>
        <end position="213"/>
    </location>
</feature>
<keyword evidence="3" id="KW-1185">Reference proteome</keyword>
<feature type="region of interest" description="Disordered" evidence="1">
    <location>
        <begin position="360"/>
        <end position="385"/>
    </location>
</feature>
<sequence>MPVTNPHIHPRAGFCNCHLTYFAITRSRPAAVPVVIHQSTMSHKPKDPLDQLQYMLNDVVSRSPSKPPTQVMLTLGTQIIQIGKALKASTKQPNRQNVSQIHASLQTRMPETIENFHWALNDLESEVMRAKGALQRDLDRLQQRRAPQPEEAIKASPAPMIASPASVTLVVASPELAQKSPPSPPLKEEPTQSAPFSAAQESPAPPPMAPMAPIPDMGGNDSMPTPVQPKADIKREPTPSVPQAMMAPMDSIPVKSEETPATSSVAPEPSMSTAPEAPMDDLFDLSGGENEGGGGNGSEFDFTDITFGLDPSVDSQSQPTADVAPQPDMGTTSGVPAAAVMSTLDGLLPVTAPVQSVATTASTAVTTTEPPKIQGDQKAGDPQSTAAVDNDIFDLDGIGGNMDLDMNLGNNGDGSSFDDMFYAGDNMDDVQFDDAFFGLSN</sequence>
<evidence type="ECO:0000313" key="3">
    <source>
        <dbReference type="Proteomes" id="UP000044602"/>
    </source>
</evidence>
<proteinExistence type="predicted"/>
<feature type="compositionally biased region" description="Low complexity" evidence="1">
    <location>
        <begin position="193"/>
        <end position="202"/>
    </location>
</feature>
<dbReference type="EMBL" id="CVQH01018890">
    <property type="protein sequence ID" value="CRK25531.1"/>
    <property type="molecule type" value="Genomic_DNA"/>
</dbReference>
<dbReference type="AlphaFoldDB" id="A0A0G4LTX5"/>
<feature type="compositionally biased region" description="Low complexity" evidence="1">
    <location>
        <begin position="360"/>
        <end position="371"/>
    </location>
</feature>
<feature type="compositionally biased region" description="Polar residues" evidence="1">
    <location>
        <begin position="259"/>
        <end position="273"/>
    </location>
</feature>
<dbReference type="STRING" id="100787.A0A0G4LTX5"/>
<name>A0A0G4LTX5_VERLO</name>
<protein>
    <submittedName>
        <fullName evidence="2">Uncharacterized protein</fullName>
    </submittedName>
</protein>
<dbReference type="Proteomes" id="UP000044602">
    <property type="component" value="Unassembled WGS sequence"/>
</dbReference>
<reference evidence="2 3" key="1">
    <citation type="submission" date="2015-05" db="EMBL/GenBank/DDBJ databases">
        <authorList>
            <person name="Wang D.B."/>
            <person name="Wang M."/>
        </authorList>
    </citation>
    <scope>NUCLEOTIDE SEQUENCE [LARGE SCALE GENOMIC DNA]</scope>
    <source>
        <strain evidence="2">VL1</strain>
    </source>
</reference>
<evidence type="ECO:0000313" key="2">
    <source>
        <dbReference type="EMBL" id="CRK25531.1"/>
    </source>
</evidence>
<accession>A0A0G4LTX5</accession>
<evidence type="ECO:0000256" key="1">
    <source>
        <dbReference type="SAM" id="MobiDB-lite"/>
    </source>
</evidence>
<gene>
    <name evidence="2" type="ORF">BN1708_004062</name>
</gene>
<organism evidence="2 3">
    <name type="scientific">Verticillium longisporum</name>
    <name type="common">Verticillium dahliae var. longisporum</name>
    <dbReference type="NCBI Taxonomy" id="100787"/>
    <lineage>
        <taxon>Eukaryota</taxon>
        <taxon>Fungi</taxon>
        <taxon>Dikarya</taxon>
        <taxon>Ascomycota</taxon>
        <taxon>Pezizomycotina</taxon>
        <taxon>Sordariomycetes</taxon>
        <taxon>Hypocreomycetidae</taxon>
        <taxon>Glomerellales</taxon>
        <taxon>Plectosphaerellaceae</taxon>
        <taxon>Verticillium</taxon>
    </lineage>
</organism>